<gene>
    <name evidence="7" type="primary">LOC101513075</name>
</gene>
<dbReference type="Gene3D" id="1.10.510.10">
    <property type="entry name" value="Transferase(Phosphotransferase) domain 1"/>
    <property type="match status" value="1"/>
</dbReference>
<dbReference type="InterPro" id="IPR001245">
    <property type="entry name" value="Ser-Thr/Tyr_kinase_cat_dom"/>
</dbReference>
<evidence type="ECO:0000259" key="5">
    <source>
        <dbReference type="PROSITE" id="PS50011"/>
    </source>
</evidence>
<dbReference type="PaxDb" id="3827-XP_004504924.1"/>
<dbReference type="GO" id="GO:0016020">
    <property type="term" value="C:membrane"/>
    <property type="evidence" value="ECO:0007669"/>
    <property type="project" value="UniProtKB-SubCell"/>
</dbReference>
<keyword evidence="4" id="KW-0472">Membrane</keyword>
<dbReference type="STRING" id="3827.A0A1S2YHL5"/>
<accession>A0A1S2YHL5</accession>
<dbReference type="GeneID" id="101513075"/>
<dbReference type="InterPro" id="IPR000719">
    <property type="entry name" value="Prot_kinase_dom"/>
</dbReference>
<sequence>MATISSTCFLFLPIIIIIITLSSSSLFPTTLCATVLQDLKNLHPPPDFNTTIINNCLKNPSLRYCTSSPTINLDEIFKYSIVASHLCNESNNPNCVESFPKIDLRNRPNIASLYLSFTFFWKYCPLSVLSIDFSNNSIKGSFPNDVLYCTQIQSLDLSINEFSGDIPIQSFSPLTNLTFLNLSYNCFSESELSESQFFKKFNSSSFLHSGALFDHKRFTIKAIILLVGFPVFVILMVIFLGWVCFQRPDFLPTMFQRSMKFTPAILKAATFGYSNENLVGKSDIIHIYKGVLRDGTKVKIEMYLNEISRDSYHKFVEECIILCELQHKNLVKVLGWCKGRKFRAIITEWTKEENVEMWLLELAPSWNHRVKVLMGVVDCMLYLQEEWPEVDYDLKTNSILLSDKKEPLISRFQVGDKNNNSRKICNFGVFVLEMILNKKVQEEFDGSDTEYISYIRTLHHAELHQMIDERMNVTETTLHQIKQVLSLGLMCIDQSSSEQPSLDQIFNIVSRAYKASLVLPSANHKILHGDRVKGHKRVQFK</sequence>
<evidence type="ECO:0000256" key="1">
    <source>
        <dbReference type="ARBA" id="ARBA00004479"/>
    </source>
</evidence>
<dbReference type="InterPro" id="IPR011009">
    <property type="entry name" value="Kinase-like_dom_sf"/>
</dbReference>
<proteinExistence type="predicted"/>
<keyword evidence="3" id="KW-0675">Receptor</keyword>
<evidence type="ECO:0000256" key="2">
    <source>
        <dbReference type="ARBA" id="ARBA00022729"/>
    </source>
</evidence>
<reference evidence="7" key="2">
    <citation type="submission" date="2025-08" db="UniProtKB">
        <authorList>
            <consortium name="RefSeq"/>
        </authorList>
    </citation>
    <scope>IDENTIFICATION</scope>
    <source>
        <tissue evidence="7">Etiolated seedlings</tissue>
    </source>
</reference>
<evidence type="ECO:0000313" key="6">
    <source>
        <dbReference type="Proteomes" id="UP000087171"/>
    </source>
</evidence>
<feature type="transmembrane region" description="Helical" evidence="4">
    <location>
        <begin position="222"/>
        <end position="245"/>
    </location>
</feature>
<dbReference type="SUPFAM" id="SSF52058">
    <property type="entry name" value="L domain-like"/>
    <property type="match status" value="1"/>
</dbReference>
<dbReference type="GO" id="GO:0005524">
    <property type="term" value="F:ATP binding"/>
    <property type="evidence" value="ECO:0007669"/>
    <property type="project" value="InterPro"/>
</dbReference>
<dbReference type="Proteomes" id="UP000087171">
    <property type="component" value="Chromosome Ca6"/>
</dbReference>
<keyword evidence="2" id="KW-0732">Signal</keyword>
<reference evidence="6" key="1">
    <citation type="journal article" date="2013" name="Nat. Biotechnol.">
        <title>Draft genome sequence of chickpea (Cicer arietinum) provides a resource for trait improvement.</title>
        <authorList>
            <person name="Varshney R.K."/>
            <person name="Song C."/>
            <person name="Saxena R.K."/>
            <person name="Azam S."/>
            <person name="Yu S."/>
            <person name="Sharpe A.G."/>
            <person name="Cannon S."/>
            <person name="Baek J."/>
            <person name="Rosen B.D."/>
            <person name="Tar'an B."/>
            <person name="Millan T."/>
            <person name="Zhang X."/>
            <person name="Ramsay L.D."/>
            <person name="Iwata A."/>
            <person name="Wang Y."/>
            <person name="Nelson W."/>
            <person name="Farmer A.D."/>
            <person name="Gaur P.M."/>
            <person name="Soderlund C."/>
            <person name="Penmetsa R.V."/>
            <person name="Xu C."/>
            <person name="Bharti A.K."/>
            <person name="He W."/>
            <person name="Winter P."/>
            <person name="Zhao S."/>
            <person name="Hane J.K."/>
            <person name="Carrasquilla-Garcia N."/>
            <person name="Condie J.A."/>
            <person name="Upadhyaya H.D."/>
            <person name="Luo M.C."/>
            <person name="Thudi M."/>
            <person name="Gowda C.L."/>
            <person name="Singh N.P."/>
            <person name="Lichtenzveig J."/>
            <person name="Gali K.K."/>
            <person name="Rubio J."/>
            <person name="Nadarajan N."/>
            <person name="Dolezel J."/>
            <person name="Bansal K.C."/>
            <person name="Xu X."/>
            <person name="Edwards D."/>
            <person name="Zhang G."/>
            <person name="Kahl G."/>
            <person name="Gil J."/>
            <person name="Singh K.B."/>
            <person name="Datta S.K."/>
            <person name="Jackson S.A."/>
            <person name="Wang J."/>
            <person name="Cook D.R."/>
        </authorList>
    </citation>
    <scope>NUCLEOTIDE SEQUENCE [LARGE SCALE GENOMIC DNA]</scope>
    <source>
        <strain evidence="6">cv. CDC Frontier</strain>
    </source>
</reference>
<dbReference type="AlphaFoldDB" id="A0A1S2YHL5"/>
<dbReference type="RefSeq" id="XP_004504924.1">
    <property type="nucleotide sequence ID" value="XM_004504867.3"/>
</dbReference>
<dbReference type="GO" id="GO:0004672">
    <property type="term" value="F:protein kinase activity"/>
    <property type="evidence" value="ECO:0007669"/>
    <property type="project" value="InterPro"/>
</dbReference>
<dbReference type="Pfam" id="PF07714">
    <property type="entry name" value="PK_Tyr_Ser-Thr"/>
    <property type="match status" value="1"/>
</dbReference>
<evidence type="ECO:0000313" key="7">
    <source>
        <dbReference type="RefSeq" id="XP_004504924.1"/>
    </source>
</evidence>
<dbReference type="PROSITE" id="PS50011">
    <property type="entry name" value="PROTEIN_KINASE_DOM"/>
    <property type="match status" value="1"/>
</dbReference>
<feature type="domain" description="Protein kinase" evidence="5">
    <location>
        <begin position="273"/>
        <end position="541"/>
    </location>
</feature>
<dbReference type="PANTHER" id="PTHR48053">
    <property type="entry name" value="LEUCINE RICH REPEAT FAMILY PROTEIN, EXPRESSED"/>
    <property type="match status" value="1"/>
</dbReference>
<name>A0A1S2YHL5_CICAR</name>
<dbReference type="PANTHER" id="PTHR48053:SF71">
    <property type="entry name" value="LEUCINE RICH REPEAT FAMILY PROTEIN, EXPRESSED"/>
    <property type="match status" value="1"/>
</dbReference>
<protein>
    <submittedName>
        <fullName evidence="7">Cysteine-rich receptor-like protein kinase 35</fullName>
    </submittedName>
</protein>
<comment type="subcellular location">
    <subcellularLocation>
        <location evidence="1">Membrane</location>
        <topology evidence="1">Single-pass type I membrane protein</topology>
    </subcellularLocation>
</comment>
<organism evidence="6 7">
    <name type="scientific">Cicer arietinum</name>
    <name type="common">Chickpea</name>
    <name type="synonym">Garbanzo</name>
    <dbReference type="NCBI Taxonomy" id="3827"/>
    <lineage>
        <taxon>Eukaryota</taxon>
        <taxon>Viridiplantae</taxon>
        <taxon>Streptophyta</taxon>
        <taxon>Embryophyta</taxon>
        <taxon>Tracheophyta</taxon>
        <taxon>Spermatophyta</taxon>
        <taxon>Magnoliopsida</taxon>
        <taxon>eudicotyledons</taxon>
        <taxon>Gunneridae</taxon>
        <taxon>Pentapetalae</taxon>
        <taxon>rosids</taxon>
        <taxon>fabids</taxon>
        <taxon>Fabales</taxon>
        <taxon>Fabaceae</taxon>
        <taxon>Papilionoideae</taxon>
        <taxon>50 kb inversion clade</taxon>
        <taxon>NPAAA clade</taxon>
        <taxon>Hologalegina</taxon>
        <taxon>IRL clade</taxon>
        <taxon>Cicereae</taxon>
        <taxon>Cicer</taxon>
    </lineage>
</organism>
<evidence type="ECO:0000256" key="3">
    <source>
        <dbReference type="ARBA" id="ARBA00023170"/>
    </source>
</evidence>
<dbReference type="InterPro" id="IPR051716">
    <property type="entry name" value="Plant_RL_S/T_kinase"/>
</dbReference>
<keyword evidence="4" id="KW-1133">Transmembrane helix</keyword>
<keyword evidence="4" id="KW-0812">Transmembrane</keyword>
<dbReference type="Gene3D" id="3.80.10.10">
    <property type="entry name" value="Ribonuclease Inhibitor"/>
    <property type="match status" value="1"/>
</dbReference>
<evidence type="ECO:0000256" key="4">
    <source>
        <dbReference type="SAM" id="Phobius"/>
    </source>
</evidence>
<keyword evidence="6" id="KW-1185">Reference proteome</keyword>
<dbReference type="eggNOG" id="ENOG502QW0N">
    <property type="taxonomic scope" value="Eukaryota"/>
</dbReference>
<dbReference type="SUPFAM" id="SSF56112">
    <property type="entry name" value="Protein kinase-like (PK-like)"/>
    <property type="match status" value="1"/>
</dbReference>
<dbReference type="KEGG" id="cam:101513075"/>
<dbReference type="Gene3D" id="3.30.200.20">
    <property type="entry name" value="Phosphorylase Kinase, domain 1"/>
    <property type="match status" value="1"/>
</dbReference>
<dbReference type="InterPro" id="IPR032675">
    <property type="entry name" value="LRR_dom_sf"/>
</dbReference>
<dbReference type="OrthoDB" id="1914767at2759"/>